<feature type="repeat" description="ANK" evidence="1">
    <location>
        <begin position="176"/>
        <end position="208"/>
    </location>
</feature>
<dbReference type="Proteomes" id="UP001159427">
    <property type="component" value="Unassembled WGS sequence"/>
</dbReference>
<dbReference type="InterPro" id="IPR039323">
    <property type="entry name" value="ANKRD_45/46/60"/>
</dbReference>
<gene>
    <name evidence="2" type="ORF">PEVE_00009522</name>
</gene>
<dbReference type="Gene3D" id="1.25.40.20">
    <property type="entry name" value="Ankyrin repeat-containing domain"/>
    <property type="match status" value="1"/>
</dbReference>
<evidence type="ECO:0000256" key="1">
    <source>
        <dbReference type="PROSITE-ProRule" id="PRU00023"/>
    </source>
</evidence>
<dbReference type="InterPro" id="IPR002110">
    <property type="entry name" value="Ankyrin_rpt"/>
</dbReference>
<dbReference type="PROSITE" id="PS50088">
    <property type="entry name" value="ANK_REPEAT"/>
    <property type="match status" value="3"/>
</dbReference>
<proteinExistence type="predicted"/>
<evidence type="ECO:0008006" key="4">
    <source>
        <dbReference type="Google" id="ProtNLM"/>
    </source>
</evidence>
<evidence type="ECO:0000313" key="3">
    <source>
        <dbReference type="Proteomes" id="UP001159427"/>
    </source>
</evidence>
<keyword evidence="3" id="KW-1185">Reference proteome</keyword>
<dbReference type="PANTHER" id="PTHR22677:SF4">
    <property type="entry name" value="USHER SYNDROME TYPE-1G PROTEIN-LIKE PROTEIN"/>
    <property type="match status" value="1"/>
</dbReference>
<dbReference type="PANTHER" id="PTHR22677">
    <property type="entry name" value="ANKYRIN REPEAT DOMAIN-CONTAINING PROTEIN 60"/>
    <property type="match status" value="1"/>
</dbReference>
<dbReference type="Pfam" id="PF13857">
    <property type="entry name" value="Ank_5"/>
    <property type="match status" value="1"/>
</dbReference>
<comment type="caution">
    <text evidence="2">The sequence shown here is derived from an EMBL/GenBank/DDBJ whole genome shotgun (WGS) entry which is preliminary data.</text>
</comment>
<evidence type="ECO:0000313" key="2">
    <source>
        <dbReference type="EMBL" id="CAH3021032.1"/>
    </source>
</evidence>
<dbReference type="PRINTS" id="PR01415">
    <property type="entry name" value="ANKYRIN"/>
</dbReference>
<sequence>MLGNQESQGEPQDKLSCQLEPDQEVAAVLGTEAHFAQSGHLLVKKGPRSSSTKELTGGFKLEQEIKEYVSTTDKAAAQYPSLHFLAAQGEIAKIKEEIDKGTDVNAVDKTGLTPLAWAAAHRQKATITILLQCGADATVCSPTGETALSFAACQGQLDAVEQLLEYGADPDIANVEGGTPLMYAAFNGYPQVVKLLLEHGADLTATNNEGQTAMSLAVGVGNKNACRALERKNKYKSSAREREKKHLRSFYENNDKIESDCDSADWLNLACENIRFSSLFAAEDVNNCALITRKDNAA</sequence>
<reference evidence="2 3" key="1">
    <citation type="submission" date="2022-05" db="EMBL/GenBank/DDBJ databases">
        <authorList>
            <consortium name="Genoscope - CEA"/>
            <person name="William W."/>
        </authorList>
    </citation>
    <scope>NUCLEOTIDE SEQUENCE [LARGE SCALE GENOMIC DNA]</scope>
</reference>
<dbReference type="SMART" id="SM00248">
    <property type="entry name" value="ANK"/>
    <property type="match status" value="5"/>
</dbReference>
<protein>
    <recommendedName>
        <fullName evidence="4">Ankyrin repeat family A protein 2</fullName>
    </recommendedName>
</protein>
<name>A0ABN8LY18_9CNID</name>
<dbReference type="PROSITE" id="PS50297">
    <property type="entry name" value="ANK_REP_REGION"/>
    <property type="match status" value="2"/>
</dbReference>
<dbReference type="EMBL" id="CALNXI010000166">
    <property type="protein sequence ID" value="CAH3021032.1"/>
    <property type="molecule type" value="Genomic_DNA"/>
</dbReference>
<keyword evidence="1" id="KW-0040">ANK repeat</keyword>
<feature type="repeat" description="ANK" evidence="1">
    <location>
        <begin position="143"/>
        <end position="175"/>
    </location>
</feature>
<organism evidence="2 3">
    <name type="scientific">Porites evermanni</name>
    <dbReference type="NCBI Taxonomy" id="104178"/>
    <lineage>
        <taxon>Eukaryota</taxon>
        <taxon>Metazoa</taxon>
        <taxon>Cnidaria</taxon>
        <taxon>Anthozoa</taxon>
        <taxon>Hexacorallia</taxon>
        <taxon>Scleractinia</taxon>
        <taxon>Fungiina</taxon>
        <taxon>Poritidae</taxon>
        <taxon>Porites</taxon>
    </lineage>
</organism>
<accession>A0ABN8LY18</accession>
<dbReference type="Pfam" id="PF12796">
    <property type="entry name" value="Ank_2"/>
    <property type="match status" value="1"/>
</dbReference>
<feature type="repeat" description="ANK" evidence="1">
    <location>
        <begin position="110"/>
        <end position="142"/>
    </location>
</feature>
<dbReference type="SUPFAM" id="SSF48403">
    <property type="entry name" value="Ankyrin repeat"/>
    <property type="match status" value="1"/>
</dbReference>
<dbReference type="InterPro" id="IPR036770">
    <property type="entry name" value="Ankyrin_rpt-contain_sf"/>
</dbReference>